<dbReference type="Pfam" id="PF22813">
    <property type="entry name" value="TcaA_2nd"/>
    <property type="match status" value="1"/>
</dbReference>
<dbReference type="PANTHER" id="PTHR40038">
    <property type="entry name" value="MEMBRANE-ASSOCIATED PROTEIN TCAA"/>
    <property type="match status" value="1"/>
</dbReference>
<dbReference type="InterPro" id="IPR025874">
    <property type="entry name" value="DZR"/>
</dbReference>
<name>A0A1E5HCW2_9ENTE</name>
<keyword evidence="1" id="KW-0472">Membrane</keyword>
<feature type="transmembrane region" description="Helical" evidence="1">
    <location>
        <begin position="85"/>
        <end position="104"/>
    </location>
</feature>
<gene>
    <name evidence="5" type="ORF">BCR24_02800</name>
</gene>
<evidence type="ECO:0000313" key="6">
    <source>
        <dbReference type="Proteomes" id="UP000094469"/>
    </source>
</evidence>
<feature type="domain" description="TcaA second" evidence="3">
    <location>
        <begin position="110"/>
        <end position="196"/>
    </location>
</feature>
<evidence type="ECO:0000259" key="4">
    <source>
        <dbReference type="Pfam" id="PF22820"/>
    </source>
</evidence>
<dbReference type="OrthoDB" id="1682769at2"/>
<dbReference type="InterPro" id="IPR054529">
    <property type="entry name" value="TcaA_2nd"/>
</dbReference>
<sequence length="510" mass="58726">MKSCQSCQHENYEDAVYCENCGLQFEVSQKVEEDSKIVCSCGSLIEEEARFCPACGESVSHTNSLQSEGSKTSKNKVRMKKSQRVFLAIIAILFCLVIGSYFTAKNYYSKENQLKRMIEIVRNKDINQMEKLTVSTDPNYQITKNELKRYFAYYEHNEHKEAFSKLILQLETGDKQTGELSLLRSGRKFLLFDAYQWELKPGYITITANQKDMQLFLDDQEKERTDQDLFQTVWGPLTPTEYTIKGELLGEQSETTVDLIQAHHTGLIKMNQVDLDFRKLSFKVKTNISDAEVFINDKKIGQLSNGEYEVKNQIWNQGMTVRLKKTLADKSIIETKQHTIDGLSFDASEYDPESYASIIELDFSGIKGKSEVEAFLSHFYGDVSSYTGSYSTYDETTKQTFSTYFTDTKSNVEYQDFDTFIQSVRDSKSKSSVSGTPTVESVKMNGKDCYDVQYLIKYKTHYKEYKQNDVTQIFRYQKATLRYNDTEKQFNIQSLGGKENFEIVDNGGIE</sequence>
<dbReference type="PANTHER" id="PTHR40038:SF1">
    <property type="entry name" value="MEMBRANE-ASSOCIATED PROTEIN TCAA"/>
    <property type="match status" value="1"/>
</dbReference>
<dbReference type="Pfam" id="PF22820">
    <property type="entry name" value="TcaA_3rd_4th"/>
    <property type="match status" value="1"/>
</dbReference>
<dbReference type="GO" id="GO:0005886">
    <property type="term" value="C:plasma membrane"/>
    <property type="evidence" value="ECO:0007669"/>
    <property type="project" value="UniProtKB-SubCell"/>
</dbReference>
<reference evidence="6" key="1">
    <citation type="submission" date="2016-09" db="EMBL/GenBank/DDBJ databases">
        <authorList>
            <person name="Gulvik C.A."/>
        </authorList>
    </citation>
    <scope>NUCLEOTIDE SEQUENCE [LARGE SCALE GENOMIC DNA]</scope>
    <source>
        <strain evidence="6">LMG 26676</strain>
    </source>
</reference>
<feature type="domain" description="DZANK-type" evidence="2">
    <location>
        <begin position="4"/>
        <end position="56"/>
    </location>
</feature>
<dbReference type="EMBL" id="MIKC01000012">
    <property type="protein sequence ID" value="OEG22779.1"/>
    <property type="molecule type" value="Genomic_DNA"/>
</dbReference>
<dbReference type="RefSeq" id="WP_069639942.1">
    <property type="nucleotide sequence ID" value="NZ_JAFBEZ010000002.1"/>
</dbReference>
<protein>
    <submittedName>
        <fullName evidence="5">Uncharacterized protein</fullName>
    </submittedName>
</protein>
<keyword evidence="1" id="KW-1133">Transmembrane helix</keyword>
<dbReference type="AlphaFoldDB" id="A0A1E5HCW2"/>
<evidence type="ECO:0000313" key="5">
    <source>
        <dbReference type="EMBL" id="OEG22779.1"/>
    </source>
</evidence>
<proteinExistence type="predicted"/>
<evidence type="ECO:0000256" key="1">
    <source>
        <dbReference type="SAM" id="Phobius"/>
    </source>
</evidence>
<keyword evidence="1" id="KW-0812">Transmembrane</keyword>
<evidence type="ECO:0000259" key="2">
    <source>
        <dbReference type="Pfam" id="PF12773"/>
    </source>
</evidence>
<feature type="domain" description="TcaA 4th" evidence="4">
    <location>
        <begin position="282"/>
        <end position="346"/>
    </location>
</feature>
<dbReference type="Pfam" id="PF12773">
    <property type="entry name" value="DZR"/>
    <property type="match status" value="1"/>
</dbReference>
<evidence type="ECO:0000259" key="3">
    <source>
        <dbReference type="Pfam" id="PF22813"/>
    </source>
</evidence>
<keyword evidence="6" id="KW-1185">Reference proteome</keyword>
<accession>A0A1E5HCW2</accession>
<dbReference type="Proteomes" id="UP000094469">
    <property type="component" value="Unassembled WGS sequence"/>
</dbReference>
<organism evidence="5 6">
    <name type="scientific">Enterococcus ureilyticus</name>
    <dbReference type="NCBI Taxonomy" id="1131292"/>
    <lineage>
        <taxon>Bacteria</taxon>
        <taxon>Bacillati</taxon>
        <taxon>Bacillota</taxon>
        <taxon>Bacilli</taxon>
        <taxon>Lactobacillales</taxon>
        <taxon>Enterococcaceae</taxon>
        <taxon>Enterococcus</taxon>
    </lineage>
</organism>
<dbReference type="InterPro" id="IPR054530">
    <property type="entry name" value="TcaA_4th"/>
</dbReference>
<dbReference type="STRING" id="1131292.BCR24_02800"/>
<comment type="caution">
    <text evidence="5">The sequence shown here is derived from an EMBL/GenBank/DDBJ whole genome shotgun (WGS) entry which is preliminary data.</text>
</comment>